<evidence type="ECO:0000313" key="7">
    <source>
        <dbReference type="Proteomes" id="UP000001307"/>
    </source>
</evidence>
<evidence type="ECO:0000313" key="6">
    <source>
        <dbReference type="EMBL" id="CBY20472.1"/>
    </source>
</evidence>
<protein>
    <recommendedName>
        <fullName evidence="8">DNA-directed RNA polymerase III subunit RPC6</fullName>
    </recommendedName>
</protein>
<gene>
    <name evidence="6" type="ORF">GSOID_T00000469001</name>
</gene>
<dbReference type="Proteomes" id="UP000001307">
    <property type="component" value="Unassembled WGS sequence"/>
</dbReference>
<evidence type="ECO:0000256" key="1">
    <source>
        <dbReference type="ARBA" id="ARBA00004123"/>
    </source>
</evidence>
<dbReference type="OrthoDB" id="613763at2759"/>
<name>E4WRU0_OIKDI</name>
<dbReference type="PANTHER" id="PTHR12780">
    <property type="entry name" value="RNA POLYMERASE III DNA DIRECTED , 39KD SUBUNIT-RELATED"/>
    <property type="match status" value="1"/>
</dbReference>
<organism evidence="6">
    <name type="scientific">Oikopleura dioica</name>
    <name type="common">Tunicate</name>
    <dbReference type="NCBI Taxonomy" id="34765"/>
    <lineage>
        <taxon>Eukaryota</taxon>
        <taxon>Metazoa</taxon>
        <taxon>Chordata</taxon>
        <taxon>Tunicata</taxon>
        <taxon>Appendicularia</taxon>
        <taxon>Copelata</taxon>
        <taxon>Oikopleuridae</taxon>
        <taxon>Oikopleura</taxon>
    </lineage>
</organism>
<dbReference type="InterPro" id="IPR007832">
    <property type="entry name" value="RNA_pol_Rpc34"/>
</dbReference>
<keyword evidence="7" id="KW-1185">Reference proteome</keyword>
<dbReference type="InterPro" id="IPR036388">
    <property type="entry name" value="WH-like_DNA-bd_sf"/>
</dbReference>
<dbReference type="InterPro" id="IPR036390">
    <property type="entry name" value="WH_DNA-bd_sf"/>
</dbReference>
<dbReference type="InParanoid" id="E4WRU0"/>
<evidence type="ECO:0000256" key="3">
    <source>
        <dbReference type="ARBA" id="ARBA00022478"/>
    </source>
</evidence>
<sequence length="301" mass="33592">MDIKLEPSALDFAQSAKMKKEAAIFAVIKSAGGKPVRDEELGKGCPDISMIDRAEIINELVMTNKVELGKAKNGSMTYSYKDEITIPSTVSATEEPVYRLIAEGKNMGVLKSEIMAQVDVKKRDLTRTLAEFERKKLIKKVGSPKQKYFLYDVTPDHTVTGGAFYDNDRFDKELVDGIMHILKPHLTQIMDAQKQSDTHPSLLFRAASVTPGQIADWLNEKRFVKFLLTETDCRQLLDALVLEGFADRRGDEYHAQLSDKPLVASGLSFTPCGVCPLVDQCRPGGQISPQTCVYLDELLEW</sequence>
<keyword evidence="5" id="KW-0539">Nucleus</keyword>
<dbReference type="GO" id="GO:0006383">
    <property type="term" value="P:transcription by RNA polymerase III"/>
    <property type="evidence" value="ECO:0007669"/>
    <property type="project" value="InterPro"/>
</dbReference>
<dbReference type="InterPro" id="IPR016049">
    <property type="entry name" value="RNA_pol_Rpc34-like"/>
</dbReference>
<comment type="subcellular location">
    <subcellularLocation>
        <location evidence="1">Nucleus</location>
    </subcellularLocation>
</comment>
<evidence type="ECO:0000256" key="5">
    <source>
        <dbReference type="ARBA" id="ARBA00023242"/>
    </source>
</evidence>
<reference evidence="6" key="1">
    <citation type="journal article" date="2010" name="Science">
        <title>Plasticity of animal genome architecture unmasked by rapid evolution of a pelagic tunicate.</title>
        <authorList>
            <person name="Denoeud F."/>
            <person name="Henriet S."/>
            <person name="Mungpakdee S."/>
            <person name="Aury J.M."/>
            <person name="Da Silva C."/>
            <person name="Brinkmann H."/>
            <person name="Mikhaleva J."/>
            <person name="Olsen L.C."/>
            <person name="Jubin C."/>
            <person name="Canestro C."/>
            <person name="Bouquet J.M."/>
            <person name="Danks G."/>
            <person name="Poulain J."/>
            <person name="Campsteijn C."/>
            <person name="Adamski M."/>
            <person name="Cross I."/>
            <person name="Yadetie F."/>
            <person name="Muffato M."/>
            <person name="Louis A."/>
            <person name="Butcher S."/>
            <person name="Tsagkogeorga G."/>
            <person name="Konrad A."/>
            <person name="Singh S."/>
            <person name="Jensen M.F."/>
            <person name="Cong E.H."/>
            <person name="Eikeseth-Otteraa H."/>
            <person name="Noel B."/>
            <person name="Anthouard V."/>
            <person name="Porcel B.M."/>
            <person name="Kachouri-Lafond R."/>
            <person name="Nishino A."/>
            <person name="Ugolini M."/>
            <person name="Chourrout P."/>
            <person name="Nishida H."/>
            <person name="Aasland R."/>
            <person name="Huzurbazar S."/>
            <person name="Westhof E."/>
            <person name="Delsuc F."/>
            <person name="Lehrach H."/>
            <person name="Reinhardt R."/>
            <person name="Weissenbach J."/>
            <person name="Roy S.W."/>
            <person name="Artiguenave F."/>
            <person name="Postlethwait J.H."/>
            <person name="Manak J.R."/>
            <person name="Thompson E.M."/>
            <person name="Jaillon O."/>
            <person name="Du Pasquier L."/>
            <person name="Boudinot P."/>
            <person name="Liberles D.A."/>
            <person name="Volff J.N."/>
            <person name="Philippe H."/>
            <person name="Lenhard B."/>
            <person name="Roest Crollius H."/>
            <person name="Wincker P."/>
            <person name="Chourrout D."/>
        </authorList>
    </citation>
    <scope>NUCLEOTIDE SEQUENCE [LARGE SCALE GENOMIC DNA]</scope>
</reference>
<accession>E4WRU0</accession>
<evidence type="ECO:0008006" key="8">
    <source>
        <dbReference type="Google" id="ProtNLM"/>
    </source>
</evidence>
<dbReference type="Gene3D" id="1.10.10.10">
    <property type="entry name" value="Winged helix-like DNA-binding domain superfamily/Winged helix DNA-binding domain"/>
    <property type="match status" value="2"/>
</dbReference>
<evidence type="ECO:0000256" key="4">
    <source>
        <dbReference type="ARBA" id="ARBA00023163"/>
    </source>
</evidence>
<keyword evidence="3" id="KW-0240">DNA-directed RNA polymerase</keyword>
<dbReference type="FunCoup" id="E4WRU0">
    <property type="interactions" value="137"/>
</dbReference>
<dbReference type="GO" id="GO:0005666">
    <property type="term" value="C:RNA polymerase III complex"/>
    <property type="evidence" value="ECO:0007669"/>
    <property type="project" value="InterPro"/>
</dbReference>
<keyword evidence="4" id="KW-0804">Transcription</keyword>
<dbReference type="EMBL" id="FN653015">
    <property type="protein sequence ID" value="CBY20472.1"/>
    <property type="molecule type" value="Genomic_DNA"/>
</dbReference>
<evidence type="ECO:0000256" key="2">
    <source>
        <dbReference type="ARBA" id="ARBA00011038"/>
    </source>
</evidence>
<dbReference type="AlphaFoldDB" id="E4WRU0"/>
<dbReference type="SUPFAM" id="SSF46785">
    <property type="entry name" value="Winged helix' DNA-binding domain"/>
    <property type="match status" value="1"/>
</dbReference>
<dbReference type="Pfam" id="PF05158">
    <property type="entry name" value="RNA_pol_Rpc34"/>
    <property type="match status" value="1"/>
</dbReference>
<comment type="similarity">
    <text evidence="2">Belongs to the eukaryotic RPC34/RPC39 RNA polymerase subunit family.</text>
</comment>
<proteinExistence type="inferred from homology"/>